<accession>A0A919YJR6</accession>
<name>A0A919YJR6_9BACL</name>
<sequence>MLGPAEFKIRCRIRFLIHFVLDIEFIRYLATLMKFYIARKTTAKGGRGLFEQPL</sequence>
<keyword evidence="1" id="KW-0472">Membrane</keyword>
<keyword evidence="1" id="KW-0812">Transmembrane</keyword>
<evidence type="ECO:0000256" key="1">
    <source>
        <dbReference type="SAM" id="Phobius"/>
    </source>
</evidence>
<keyword evidence="1" id="KW-1133">Transmembrane helix</keyword>
<evidence type="ECO:0000313" key="2">
    <source>
        <dbReference type="EMBL" id="GIO49935.1"/>
    </source>
</evidence>
<evidence type="ECO:0000313" key="3">
    <source>
        <dbReference type="Proteomes" id="UP000682811"/>
    </source>
</evidence>
<keyword evidence="3" id="KW-1185">Reference proteome</keyword>
<dbReference type="EMBL" id="BORT01000026">
    <property type="protein sequence ID" value="GIO49935.1"/>
    <property type="molecule type" value="Genomic_DNA"/>
</dbReference>
<reference evidence="2 3" key="1">
    <citation type="submission" date="2021-03" db="EMBL/GenBank/DDBJ databases">
        <title>Antimicrobial resistance genes in bacteria isolated from Japanese honey, and their potential for conferring macrolide and lincosamide resistance in the American foulbrood pathogen Paenibacillus larvae.</title>
        <authorList>
            <person name="Okamoto M."/>
            <person name="Kumagai M."/>
            <person name="Kanamori H."/>
            <person name="Takamatsu D."/>
        </authorList>
    </citation>
    <scope>NUCLEOTIDE SEQUENCE [LARGE SCALE GENOMIC DNA]</scope>
    <source>
        <strain evidence="2 3">J34TS1</strain>
    </source>
</reference>
<proteinExistence type="predicted"/>
<dbReference type="Proteomes" id="UP000682811">
    <property type="component" value="Unassembled WGS sequence"/>
</dbReference>
<dbReference type="AlphaFoldDB" id="A0A919YJR6"/>
<comment type="caution">
    <text evidence="2">The sequence shown here is derived from an EMBL/GenBank/DDBJ whole genome shotgun (WGS) entry which is preliminary data.</text>
</comment>
<feature type="transmembrane region" description="Helical" evidence="1">
    <location>
        <begin position="15"/>
        <end position="37"/>
    </location>
</feature>
<gene>
    <name evidence="2" type="ORF">J34TS1_47000</name>
</gene>
<organism evidence="2 3">
    <name type="scientific">Paenibacillus azoreducens</name>
    <dbReference type="NCBI Taxonomy" id="116718"/>
    <lineage>
        <taxon>Bacteria</taxon>
        <taxon>Bacillati</taxon>
        <taxon>Bacillota</taxon>
        <taxon>Bacilli</taxon>
        <taxon>Bacillales</taxon>
        <taxon>Paenibacillaceae</taxon>
        <taxon>Paenibacillus</taxon>
    </lineage>
</organism>
<protein>
    <submittedName>
        <fullName evidence="2">Uncharacterized protein</fullName>
    </submittedName>
</protein>